<protein>
    <recommendedName>
        <fullName evidence="1">Transposase putative helix-turn-helix domain-containing protein</fullName>
    </recommendedName>
</protein>
<feature type="domain" description="Transposase putative helix-turn-helix" evidence="1">
    <location>
        <begin position="14"/>
        <end position="53"/>
    </location>
</feature>
<evidence type="ECO:0000259" key="1">
    <source>
        <dbReference type="Pfam" id="PF12323"/>
    </source>
</evidence>
<proteinExistence type="predicted"/>
<dbReference type="InterPro" id="IPR021027">
    <property type="entry name" value="Transposase_put_HTH"/>
</dbReference>
<gene>
    <name evidence="2" type="ORF">EB18_00323</name>
</gene>
<name>A0A366SL00_9ENTE</name>
<dbReference type="AlphaFoldDB" id="A0A366SL00"/>
<evidence type="ECO:0000313" key="2">
    <source>
        <dbReference type="EMBL" id="RBR31900.1"/>
    </source>
</evidence>
<evidence type="ECO:0000313" key="3">
    <source>
        <dbReference type="Proteomes" id="UP000252800"/>
    </source>
</evidence>
<accession>A0A366SL00</accession>
<reference evidence="2 3" key="1">
    <citation type="submission" date="2015-06" db="EMBL/GenBank/DDBJ databases">
        <title>The Genome Sequence of Enterococcus cecorum 170AEA1.</title>
        <authorList>
            <consortium name="The Broad Institute Genomics Platform"/>
            <consortium name="The Broad Institute Genome Sequencing Center for Infectious Disease"/>
            <person name="Earl A.M."/>
            <person name="Van Tyne D."/>
            <person name="Lebreton F."/>
            <person name="Saavedra J.T."/>
            <person name="Gilmore M.S."/>
            <person name="Manson McGuire A."/>
            <person name="Clock S."/>
            <person name="Crupain M."/>
            <person name="Rangan U."/>
            <person name="Young S."/>
            <person name="Abouelleil A."/>
            <person name="Cao P."/>
            <person name="Chapman S.B."/>
            <person name="Griggs A."/>
            <person name="Priest M."/>
            <person name="Shea T."/>
            <person name="Wortman J."/>
            <person name="Nusbaum C."/>
            <person name="Birren B."/>
        </authorList>
    </citation>
    <scope>NUCLEOTIDE SEQUENCE [LARGE SCALE GENOMIC DNA]</scope>
    <source>
        <strain evidence="2 3">170AEA1</strain>
    </source>
</reference>
<dbReference type="Pfam" id="PF12323">
    <property type="entry name" value="HTH_OrfB_IS605"/>
    <property type="match status" value="1"/>
</dbReference>
<dbReference type="NCBIfam" id="NF040570">
    <property type="entry name" value="guided_TnpB"/>
    <property type="match status" value="1"/>
</dbReference>
<comment type="caution">
    <text evidence="2">The sequence shown here is derived from an EMBL/GenBank/DDBJ whole genome shotgun (WGS) entry which is preliminary data.</text>
</comment>
<sequence length="326" mass="38726">MSSCRTLNNKVDSMKNLKGYRFRIYPNEAQKRFFIETFGCVRFIYNYFLKLDTAERTSEEVITPASLKRDYPFLKKTDSLALANAKRNLDRAFQNYYQQRSGYPKLKNKSSAWQSYTTNNQNGTVRIEDGYLKLPKLKEKIQICEHRKITGKIKSVTISAKNNEEFYASILCVETIDKFEKTGKKIRLSFDEHQLVKQAKYRAEVIEPIQQTKGRLEFLQRKLKVKARVARKQNRVLADCKNYQKQKKQYDKLLTHLNNQIKDYLNHLSIFYIKEYDVIEIVEPEDRSCAKDDLFTSNEWHQLTRLLKYKAQWYGKEIQIINCQNI</sequence>
<organism evidence="2 3">
    <name type="scientific">Enterococcus cecorum</name>
    <dbReference type="NCBI Taxonomy" id="44008"/>
    <lineage>
        <taxon>Bacteria</taxon>
        <taxon>Bacillati</taxon>
        <taxon>Bacillota</taxon>
        <taxon>Bacilli</taxon>
        <taxon>Lactobacillales</taxon>
        <taxon>Enterococcaceae</taxon>
        <taxon>Enterococcus</taxon>
    </lineage>
</organism>
<dbReference type="Proteomes" id="UP000252800">
    <property type="component" value="Unassembled WGS sequence"/>
</dbReference>
<dbReference type="EMBL" id="LEOY01000002">
    <property type="protein sequence ID" value="RBR31900.1"/>
    <property type="molecule type" value="Genomic_DNA"/>
</dbReference>